<protein>
    <submittedName>
        <fullName evidence="1">Uncharacterized protein</fullName>
    </submittedName>
</protein>
<sequence>MSLIFWSVKHPSRNGYIVERTWCKMGALEHQEKHKETNDEVKENVNKREGYAFAFETPGRFKQVAKADKTGTDSIRVQSAEFSRAPGWLRLDNREWCPEIQQTKLENYPKQKADVDVSRRNLIRNEAHERVYLSKSSGSLIITMQSSKNVFSGSFH</sequence>
<accession>A0AAV7I5C1</accession>
<dbReference type="Proteomes" id="UP000826195">
    <property type="component" value="Unassembled WGS sequence"/>
</dbReference>
<evidence type="ECO:0000313" key="1">
    <source>
        <dbReference type="EMBL" id="KAH0553817.1"/>
    </source>
</evidence>
<reference evidence="1 2" key="1">
    <citation type="journal article" date="2021" name="J. Hered.">
        <title>A chromosome-level genome assembly of the parasitoid wasp, Cotesia glomerata (Hymenoptera: Braconidae).</title>
        <authorList>
            <person name="Pinto B.J."/>
            <person name="Weis J.J."/>
            <person name="Gamble T."/>
            <person name="Ode P.J."/>
            <person name="Paul R."/>
            <person name="Zaspel J.M."/>
        </authorList>
    </citation>
    <scope>NUCLEOTIDE SEQUENCE [LARGE SCALE GENOMIC DNA]</scope>
    <source>
        <strain evidence="1">CgM1</strain>
    </source>
</reference>
<dbReference type="EMBL" id="JAHXZJ010001119">
    <property type="protein sequence ID" value="KAH0553817.1"/>
    <property type="molecule type" value="Genomic_DNA"/>
</dbReference>
<name>A0AAV7I5C1_COTGL</name>
<gene>
    <name evidence="1" type="ORF">KQX54_004772</name>
</gene>
<keyword evidence="2" id="KW-1185">Reference proteome</keyword>
<evidence type="ECO:0000313" key="2">
    <source>
        <dbReference type="Proteomes" id="UP000826195"/>
    </source>
</evidence>
<comment type="caution">
    <text evidence="1">The sequence shown here is derived from an EMBL/GenBank/DDBJ whole genome shotgun (WGS) entry which is preliminary data.</text>
</comment>
<organism evidence="1 2">
    <name type="scientific">Cotesia glomerata</name>
    <name type="common">Lepidopteran parasitic wasp</name>
    <name type="synonym">Apanteles glomeratus</name>
    <dbReference type="NCBI Taxonomy" id="32391"/>
    <lineage>
        <taxon>Eukaryota</taxon>
        <taxon>Metazoa</taxon>
        <taxon>Ecdysozoa</taxon>
        <taxon>Arthropoda</taxon>
        <taxon>Hexapoda</taxon>
        <taxon>Insecta</taxon>
        <taxon>Pterygota</taxon>
        <taxon>Neoptera</taxon>
        <taxon>Endopterygota</taxon>
        <taxon>Hymenoptera</taxon>
        <taxon>Apocrita</taxon>
        <taxon>Ichneumonoidea</taxon>
        <taxon>Braconidae</taxon>
        <taxon>Microgastrinae</taxon>
        <taxon>Cotesia</taxon>
    </lineage>
</organism>
<proteinExistence type="predicted"/>
<dbReference type="AlphaFoldDB" id="A0AAV7I5C1"/>